<gene>
    <name evidence="1" type="ORF">SAMN05216581_0687</name>
</gene>
<protein>
    <submittedName>
        <fullName evidence="1">Uncharacterized protein</fullName>
    </submittedName>
</protein>
<dbReference type="Proteomes" id="UP000182272">
    <property type="component" value="Chromosome I"/>
</dbReference>
<dbReference type="EMBL" id="LT629972">
    <property type="protein sequence ID" value="SEH94084.1"/>
    <property type="molecule type" value="Genomic_DNA"/>
</dbReference>
<organism evidence="1 2">
    <name type="scientific">Pseudomonas asplenii</name>
    <dbReference type="NCBI Taxonomy" id="53407"/>
    <lineage>
        <taxon>Bacteria</taxon>
        <taxon>Pseudomonadati</taxon>
        <taxon>Pseudomonadota</taxon>
        <taxon>Gammaproteobacteria</taxon>
        <taxon>Pseudomonadales</taxon>
        <taxon>Pseudomonadaceae</taxon>
        <taxon>Pseudomonas</taxon>
    </lineage>
</organism>
<accession>A0A1H6M7T7</accession>
<name>A0A1H6M7T7_9PSED</name>
<dbReference type="RefSeq" id="WP_231986184.1">
    <property type="nucleotide sequence ID" value="NZ_LT629972.1"/>
</dbReference>
<reference evidence="1 2" key="1">
    <citation type="submission" date="2016-10" db="EMBL/GenBank/DDBJ databases">
        <authorList>
            <person name="de Groot N.N."/>
        </authorList>
    </citation>
    <scope>NUCLEOTIDE SEQUENCE [LARGE SCALE GENOMIC DNA]</scope>
    <source>
        <strain evidence="1 2">LMG 2158</strain>
    </source>
</reference>
<evidence type="ECO:0000313" key="2">
    <source>
        <dbReference type="Proteomes" id="UP000182272"/>
    </source>
</evidence>
<dbReference type="AlphaFoldDB" id="A0A1H6M7T7"/>
<proteinExistence type="predicted"/>
<evidence type="ECO:0000313" key="1">
    <source>
        <dbReference type="EMBL" id="SEH94084.1"/>
    </source>
</evidence>
<sequence length="159" mass="17476">MDMFERYLDRNVNGQALATSTNGALEQAPRAPQDRRPIPLCVNALRELRKDSLAISRHGDEIRFSHTAYARLGAVATELDLGAGHYHYRRQLGYGVVIGSSDSTEPATVLAEGLRVCAPGGVVLYPLSDLEASQDLSGDWQRLPDIRLNEQDFAVLQKA</sequence>